<dbReference type="GO" id="GO:0030572">
    <property type="term" value="F:phosphatidyltransferase activity"/>
    <property type="evidence" value="ECO:0007669"/>
    <property type="project" value="UniProtKB-ARBA"/>
</dbReference>
<dbReference type="PANTHER" id="PTHR21248">
    <property type="entry name" value="CARDIOLIPIN SYNTHASE"/>
    <property type="match status" value="1"/>
</dbReference>
<keyword evidence="3" id="KW-1185">Reference proteome</keyword>
<dbReference type="InterPro" id="IPR001736">
    <property type="entry name" value="PLipase_D/transphosphatidylase"/>
</dbReference>
<dbReference type="Pfam" id="PF13091">
    <property type="entry name" value="PLDc_2"/>
    <property type="match status" value="1"/>
</dbReference>
<sequence>MEAITVDNEVAPPPVVAFSGRRHQRAMTAPADFFFSVGSCSAEALVTPTTAQLLEQQQSNLVEAAVLSVLLPAVLALAPSPEAIATSLLQQYCVILRDDHLADSIDAMEPLIASYNDVEGGRAPGFFLSKPNGNLTGWKRSTTIPCYDALCLQQHGRSSLPLPNATFLVQCLRFVQEALEQRHTATTDSCSCFNKYGFHEGSVAKNIVNLALEQLMILQPTLVLNESIHVTEWNEKYNHNANDEITLQETIHPDTRVRLLRHRDDYAQAAVETCLAATRSIILTTCYLFGSDPFVRYLLLDVLPYCVRHHGVTVRIMVDLMTMEAAMVQSAFAVDDACHNNNGPTGDVTETSFFQRLGGDAPAAQNKTPANMVEFLQTLLALQSESYQVRWWCAKDANREYRIKNHSKGIIVDGQVAIMGGSNVCPTMAAAKTEIDMVVCGSVVREIAYSTEELWRAMEQEDSLVSEFQEPSSPLSTRLQRVLDKQEWNTTQDCDAHFLRSNPSSDGEDCILRAVLQAIEKAQTSVHMCFGHANFPIPVCELLRRATDRGVVVKVLVNSMYSCDLRGGQQDLFRSIQTLLQMAPKVQVYSTFLVEHQEEGQATKKPPFIHAKYVTIDGHWSAVGSWNLWHRAAFYEIEHELFVPNSRVLAQELVRKFDDDQANACVLVPTPEACGLFLPKGCVLCRGFGPFYP</sequence>
<proteinExistence type="predicted"/>
<dbReference type="Proteomes" id="UP001153069">
    <property type="component" value="Unassembled WGS sequence"/>
</dbReference>
<organism evidence="2 3">
    <name type="scientific">Seminavis robusta</name>
    <dbReference type="NCBI Taxonomy" id="568900"/>
    <lineage>
        <taxon>Eukaryota</taxon>
        <taxon>Sar</taxon>
        <taxon>Stramenopiles</taxon>
        <taxon>Ochrophyta</taxon>
        <taxon>Bacillariophyta</taxon>
        <taxon>Bacillariophyceae</taxon>
        <taxon>Bacillariophycidae</taxon>
        <taxon>Naviculales</taxon>
        <taxon>Naviculaceae</taxon>
        <taxon>Seminavis</taxon>
    </lineage>
</organism>
<feature type="domain" description="PLD phosphodiesterase" evidence="1">
    <location>
        <begin position="401"/>
        <end position="428"/>
    </location>
</feature>
<accession>A0A9N8E9E6</accession>
<gene>
    <name evidence="2" type="ORF">SEMRO_770_G199940.1</name>
</gene>
<dbReference type="AlphaFoldDB" id="A0A9N8E9E6"/>
<evidence type="ECO:0000259" key="1">
    <source>
        <dbReference type="PROSITE" id="PS50035"/>
    </source>
</evidence>
<comment type="caution">
    <text evidence="2">The sequence shown here is derived from an EMBL/GenBank/DDBJ whole genome shotgun (WGS) entry which is preliminary data.</text>
</comment>
<dbReference type="PANTHER" id="PTHR21248:SF12">
    <property type="entry name" value="CARDIOLIPIN SYNTHASE C"/>
    <property type="match status" value="1"/>
</dbReference>
<dbReference type="PROSITE" id="PS50035">
    <property type="entry name" value="PLD"/>
    <property type="match status" value="1"/>
</dbReference>
<reference evidence="2" key="1">
    <citation type="submission" date="2020-06" db="EMBL/GenBank/DDBJ databases">
        <authorList>
            <consortium name="Plant Systems Biology data submission"/>
        </authorList>
    </citation>
    <scope>NUCLEOTIDE SEQUENCE</scope>
    <source>
        <strain evidence="2">D6</strain>
    </source>
</reference>
<evidence type="ECO:0000313" key="2">
    <source>
        <dbReference type="EMBL" id="CAB9516249.1"/>
    </source>
</evidence>
<dbReference type="EMBL" id="CAICTM010000769">
    <property type="protein sequence ID" value="CAB9516249.1"/>
    <property type="molecule type" value="Genomic_DNA"/>
</dbReference>
<dbReference type="Gene3D" id="3.30.870.10">
    <property type="entry name" value="Endonuclease Chain A"/>
    <property type="match status" value="2"/>
</dbReference>
<name>A0A9N8E9E6_9STRA</name>
<dbReference type="OrthoDB" id="47388at2759"/>
<protein>
    <submittedName>
        <fullName evidence="2">Phospholipase D Transphosphatidylase</fullName>
    </submittedName>
</protein>
<dbReference type="GO" id="GO:0032049">
    <property type="term" value="P:cardiolipin biosynthetic process"/>
    <property type="evidence" value="ECO:0007669"/>
    <property type="project" value="UniProtKB-ARBA"/>
</dbReference>
<evidence type="ECO:0000313" key="3">
    <source>
        <dbReference type="Proteomes" id="UP001153069"/>
    </source>
</evidence>
<dbReference type="SUPFAM" id="SSF56024">
    <property type="entry name" value="Phospholipase D/nuclease"/>
    <property type="match status" value="2"/>
</dbReference>
<dbReference type="InterPro" id="IPR025202">
    <property type="entry name" value="PLD-like_dom"/>
</dbReference>
<dbReference type="SMART" id="SM00155">
    <property type="entry name" value="PLDc"/>
    <property type="match status" value="2"/>
</dbReference>